<protein>
    <submittedName>
        <fullName evidence="1">Uncharacterized protein</fullName>
    </submittedName>
</protein>
<reference evidence="1 2" key="1">
    <citation type="submission" date="2022-12" db="EMBL/GenBank/DDBJ databases">
        <title>Genomic features and morphological characterization of a novel Knufia sp. strain isolated from spacecraft assembly facility.</title>
        <authorList>
            <person name="Teixeira M."/>
            <person name="Chander A.M."/>
            <person name="Stajich J.E."/>
            <person name="Venkateswaran K."/>
        </authorList>
    </citation>
    <scope>NUCLEOTIDE SEQUENCE [LARGE SCALE GENOMIC DNA]</scope>
    <source>
        <strain evidence="1 2">FJI-L2-BK-P2</strain>
    </source>
</reference>
<dbReference type="Proteomes" id="UP001316803">
    <property type="component" value="Unassembled WGS sequence"/>
</dbReference>
<organism evidence="1 2">
    <name type="scientific">Knufia fluminis</name>
    <dbReference type="NCBI Taxonomy" id="191047"/>
    <lineage>
        <taxon>Eukaryota</taxon>
        <taxon>Fungi</taxon>
        <taxon>Dikarya</taxon>
        <taxon>Ascomycota</taxon>
        <taxon>Pezizomycotina</taxon>
        <taxon>Eurotiomycetes</taxon>
        <taxon>Chaetothyriomycetidae</taxon>
        <taxon>Chaetothyriales</taxon>
        <taxon>Trichomeriaceae</taxon>
        <taxon>Knufia</taxon>
    </lineage>
</organism>
<sequence length="145" mass="16023">MVLETTPELLREQAKIWLNTSRAQNKSEITFPTRNFIEDSVFDLLTEGRNFDPTYFTQRVFLGSAFMFTIRAYTSVAKVYGYEVLIAAGAGLTFQNAYAVTASKARKDDTSNAIGCINTSQIGTTALALAIASCLYQNLGVELLR</sequence>
<comment type="caution">
    <text evidence="1">The sequence shown here is derived from an EMBL/GenBank/DDBJ whole genome shotgun (WGS) entry which is preliminary data.</text>
</comment>
<accession>A0AAN8EEG7</accession>
<name>A0AAN8EEG7_9EURO</name>
<dbReference type="EMBL" id="JAKLMC020000084">
    <property type="protein sequence ID" value="KAK5947715.1"/>
    <property type="molecule type" value="Genomic_DNA"/>
</dbReference>
<dbReference type="AlphaFoldDB" id="A0AAN8EEG7"/>
<keyword evidence="2" id="KW-1185">Reference proteome</keyword>
<proteinExistence type="predicted"/>
<gene>
    <name evidence="1" type="ORF">OHC33_011269</name>
</gene>
<evidence type="ECO:0000313" key="1">
    <source>
        <dbReference type="EMBL" id="KAK5947715.1"/>
    </source>
</evidence>
<evidence type="ECO:0000313" key="2">
    <source>
        <dbReference type="Proteomes" id="UP001316803"/>
    </source>
</evidence>